<keyword evidence="3" id="KW-1185">Reference proteome</keyword>
<dbReference type="EMBL" id="ML978731">
    <property type="protein sequence ID" value="KAF2085399.1"/>
    <property type="molecule type" value="Genomic_DNA"/>
</dbReference>
<accession>A0A9P4HSW1</accession>
<feature type="region of interest" description="Disordered" evidence="1">
    <location>
        <begin position="36"/>
        <end position="125"/>
    </location>
</feature>
<comment type="caution">
    <text evidence="2">The sequence shown here is derived from an EMBL/GenBank/DDBJ whole genome shotgun (WGS) entry which is preliminary data.</text>
</comment>
<feature type="compositionally biased region" description="Basic and acidic residues" evidence="1">
    <location>
        <begin position="76"/>
        <end position="87"/>
    </location>
</feature>
<feature type="compositionally biased region" description="Gly residues" evidence="1">
    <location>
        <begin position="249"/>
        <end position="260"/>
    </location>
</feature>
<dbReference type="Proteomes" id="UP000799776">
    <property type="component" value="Unassembled WGS sequence"/>
</dbReference>
<evidence type="ECO:0000313" key="3">
    <source>
        <dbReference type="Proteomes" id="UP000799776"/>
    </source>
</evidence>
<evidence type="ECO:0000256" key="1">
    <source>
        <dbReference type="SAM" id="MobiDB-lite"/>
    </source>
</evidence>
<proteinExistence type="predicted"/>
<feature type="compositionally biased region" description="Basic and acidic residues" evidence="1">
    <location>
        <begin position="226"/>
        <end position="239"/>
    </location>
</feature>
<organism evidence="2 3">
    <name type="scientific">Saccharata proteae CBS 121410</name>
    <dbReference type="NCBI Taxonomy" id="1314787"/>
    <lineage>
        <taxon>Eukaryota</taxon>
        <taxon>Fungi</taxon>
        <taxon>Dikarya</taxon>
        <taxon>Ascomycota</taxon>
        <taxon>Pezizomycotina</taxon>
        <taxon>Dothideomycetes</taxon>
        <taxon>Dothideomycetes incertae sedis</taxon>
        <taxon>Botryosphaeriales</taxon>
        <taxon>Saccharataceae</taxon>
        <taxon>Saccharata</taxon>
    </lineage>
</organism>
<reference evidence="2" key="1">
    <citation type="journal article" date="2020" name="Stud. Mycol.">
        <title>101 Dothideomycetes genomes: a test case for predicting lifestyles and emergence of pathogens.</title>
        <authorList>
            <person name="Haridas S."/>
            <person name="Albert R."/>
            <person name="Binder M."/>
            <person name="Bloem J."/>
            <person name="Labutti K."/>
            <person name="Salamov A."/>
            <person name="Andreopoulos B."/>
            <person name="Baker S."/>
            <person name="Barry K."/>
            <person name="Bills G."/>
            <person name="Bluhm B."/>
            <person name="Cannon C."/>
            <person name="Castanera R."/>
            <person name="Culley D."/>
            <person name="Daum C."/>
            <person name="Ezra D."/>
            <person name="Gonzalez J."/>
            <person name="Henrissat B."/>
            <person name="Kuo A."/>
            <person name="Liang C."/>
            <person name="Lipzen A."/>
            <person name="Lutzoni F."/>
            <person name="Magnuson J."/>
            <person name="Mondo S."/>
            <person name="Nolan M."/>
            <person name="Ohm R."/>
            <person name="Pangilinan J."/>
            <person name="Park H.-J."/>
            <person name="Ramirez L."/>
            <person name="Alfaro M."/>
            <person name="Sun H."/>
            <person name="Tritt A."/>
            <person name="Yoshinaga Y."/>
            <person name="Zwiers L.-H."/>
            <person name="Turgeon B."/>
            <person name="Goodwin S."/>
            <person name="Spatafora J."/>
            <person name="Crous P."/>
            <person name="Grigoriev I."/>
        </authorList>
    </citation>
    <scope>NUCLEOTIDE SEQUENCE</scope>
    <source>
        <strain evidence="2">CBS 121410</strain>
    </source>
</reference>
<sequence length="260" mass="27268">MVPHDHLAVREAASADAVDAAAGGSGAELRRWERRAGGGSGIESGSVDGVVATGWRVGGGGPGRCEEESGGWSGDRSWESEQRRCPDEGWSGGGSSRRRRRSGEWSWAGSQSRSGSGSWRRSKPRLEAVAEAVTKPGTQADTEAVTEVGTKPGTKLVTRAGTEVGTEAATKSREGVGHRESWGSRGESRTRSDVLGDEAPVLIPHGVRLLRHQLVRGVRDAVLEEGGGRRHVGDPRVEDVIGDVDEAGGRVGGHGGEARE</sequence>
<gene>
    <name evidence="2" type="ORF">K490DRAFT_58794</name>
</gene>
<feature type="region of interest" description="Disordered" evidence="1">
    <location>
        <begin position="160"/>
        <end position="193"/>
    </location>
</feature>
<feature type="compositionally biased region" description="Low complexity" evidence="1">
    <location>
        <begin position="104"/>
        <end position="119"/>
    </location>
</feature>
<protein>
    <submittedName>
        <fullName evidence="2">Uncharacterized protein</fullName>
    </submittedName>
</protein>
<feature type="region of interest" description="Disordered" evidence="1">
    <location>
        <begin position="226"/>
        <end position="260"/>
    </location>
</feature>
<feature type="compositionally biased region" description="Basic and acidic residues" evidence="1">
    <location>
        <begin position="170"/>
        <end position="193"/>
    </location>
</feature>
<dbReference type="AlphaFoldDB" id="A0A9P4HSW1"/>
<name>A0A9P4HSW1_9PEZI</name>
<evidence type="ECO:0000313" key="2">
    <source>
        <dbReference type="EMBL" id="KAF2085399.1"/>
    </source>
</evidence>